<dbReference type="RefSeq" id="WP_207111125.1">
    <property type="nucleotide sequence ID" value="NZ_JAFLWD010000003.1"/>
</dbReference>
<dbReference type="SUPFAM" id="SSF102114">
    <property type="entry name" value="Radical SAM enzymes"/>
    <property type="match status" value="1"/>
</dbReference>
<organism evidence="1 2">
    <name type="scientific">Candidatus Enterococcus ikei</name>
    <dbReference type="NCBI Taxonomy" id="2815326"/>
    <lineage>
        <taxon>Bacteria</taxon>
        <taxon>Bacillati</taxon>
        <taxon>Bacillota</taxon>
        <taxon>Bacilli</taxon>
        <taxon>Lactobacillales</taxon>
        <taxon>Enterococcaceae</taxon>
        <taxon>Enterococcus</taxon>
    </lineage>
</organism>
<accession>A0ABS3GUT5</accession>
<dbReference type="Gene3D" id="3.20.20.70">
    <property type="entry name" value="Aldolase class I"/>
    <property type="match status" value="1"/>
</dbReference>
<evidence type="ECO:0000313" key="2">
    <source>
        <dbReference type="Proteomes" id="UP000664632"/>
    </source>
</evidence>
<dbReference type="EMBL" id="JAFLWD010000003">
    <property type="protein sequence ID" value="MBO0439016.1"/>
    <property type="molecule type" value="Genomic_DNA"/>
</dbReference>
<dbReference type="InterPro" id="IPR034428">
    <property type="entry name" value="ThiH/NoCL/HydG-like"/>
</dbReference>
<proteinExistence type="predicted"/>
<reference evidence="1 2" key="1">
    <citation type="submission" date="2021-03" db="EMBL/GenBank/DDBJ databases">
        <title>Enterococcal diversity collection.</title>
        <authorList>
            <person name="Gilmore M.S."/>
            <person name="Schwartzman J."/>
            <person name="Van Tyne D."/>
            <person name="Martin M."/>
            <person name="Earl A.M."/>
            <person name="Manson A.L."/>
            <person name="Straub T."/>
            <person name="Salamzade R."/>
            <person name="Saavedra J."/>
            <person name="Lebreton F."/>
            <person name="Prichula J."/>
            <person name="Schaufler K."/>
            <person name="Gaca A."/>
            <person name="Sgardioli B."/>
            <person name="Wagenaar J."/>
            <person name="Strong T."/>
        </authorList>
    </citation>
    <scope>NUCLEOTIDE SEQUENCE [LARGE SCALE GENOMIC DNA]</scope>
    <source>
        <strain evidence="1 2">DIV0869a</strain>
    </source>
</reference>
<evidence type="ECO:0008006" key="3">
    <source>
        <dbReference type="Google" id="ProtNLM"/>
    </source>
</evidence>
<comment type="caution">
    <text evidence="1">The sequence shown here is derived from an EMBL/GenBank/DDBJ whole genome shotgun (WGS) entry which is preliminary data.</text>
</comment>
<name>A0ABS3GUT5_9ENTE</name>
<dbReference type="Proteomes" id="UP000664632">
    <property type="component" value="Unassembled WGS sequence"/>
</dbReference>
<dbReference type="InterPro" id="IPR058240">
    <property type="entry name" value="rSAM_sf"/>
</dbReference>
<sequence length="285" mass="32321">MKDIEKQLILILKEEKVSSIMILSGEYLSGEYRNKNLNKVQWTINKALDMGFQKVLINIGSLSETEIASFYKNTVDPNKLGLSIFQETYNEKVYHKYFGRTDSLIPKSNFNTRLDTPERWLKSGFTTINIGILLGLAPVDEDIDSLVSHAISLRGKYKCNILISVPRIIGYDNKFPISDKEFIECLKKIKKQIPWCHIIISTRESLEIISQVLPVVSVISPGSSDVLAYSKDGISNNPKTSQFVVGKKRKRPRDVLNLIESNEKICLKYFKEGEVGQNLSVNADN</sequence>
<evidence type="ECO:0000313" key="1">
    <source>
        <dbReference type="EMBL" id="MBO0439016.1"/>
    </source>
</evidence>
<keyword evidence="2" id="KW-1185">Reference proteome</keyword>
<dbReference type="PANTHER" id="PTHR43583">
    <property type="entry name" value="2-IMINOACETATE SYNTHASE"/>
    <property type="match status" value="1"/>
</dbReference>
<gene>
    <name evidence="1" type="ORF">JZO69_01395</name>
</gene>
<dbReference type="PANTHER" id="PTHR43583:SF1">
    <property type="entry name" value="2-IMINOACETATE SYNTHASE"/>
    <property type="match status" value="1"/>
</dbReference>
<protein>
    <recommendedName>
        <fullName evidence="3">Radical SAM core domain-containing protein</fullName>
    </recommendedName>
</protein>
<dbReference type="InterPro" id="IPR013785">
    <property type="entry name" value="Aldolase_TIM"/>
</dbReference>